<gene>
    <name evidence="2" type="ordered locus">Os01g0911550</name>
</gene>
<dbReference type="AlphaFoldDB" id="C7IWT0"/>
<protein>
    <submittedName>
        <fullName evidence="2">Os01g0911550 protein</fullName>
    </submittedName>
</protein>
<sequence length="34" mass="3707">MDTTIKDDDTLQGFNDEQPNHAYLSVTGTGTTGY</sequence>
<evidence type="ECO:0000313" key="2">
    <source>
        <dbReference type="EMBL" id="BAH91436.1"/>
    </source>
</evidence>
<name>C7IWT0_ORYSJ</name>
<evidence type="ECO:0000313" key="3">
    <source>
        <dbReference type="Proteomes" id="UP000000763"/>
    </source>
</evidence>
<reference evidence="2 3" key="1">
    <citation type="journal article" date="2005" name="Nature">
        <title>The map-based sequence of the rice genome.</title>
        <authorList>
            <consortium name="International rice genome sequencing project (IRGSP)"/>
            <person name="Matsumoto T."/>
            <person name="Wu J."/>
            <person name="Kanamori H."/>
            <person name="Katayose Y."/>
            <person name="Fujisawa M."/>
            <person name="Namiki N."/>
            <person name="Mizuno H."/>
            <person name="Yamamoto K."/>
            <person name="Antonio B.A."/>
            <person name="Baba T."/>
            <person name="Sakata K."/>
            <person name="Nagamura Y."/>
            <person name="Aoki H."/>
            <person name="Arikawa K."/>
            <person name="Arita K."/>
            <person name="Bito T."/>
            <person name="Chiden Y."/>
            <person name="Fujitsuka N."/>
            <person name="Fukunaka R."/>
            <person name="Hamada M."/>
            <person name="Harada C."/>
            <person name="Hayashi A."/>
            <person name="Hijishita S."/>
            <person name="Honda M."/>
            <person name="Hosokawa S."/>
            <person name="Ichikawa Y."/>
            <person name="Idonuma A."/>
            <person name="Iijima M."/>
            <person name="Ikeda M."/>
            <person name="Ikeno M."/>
            <person name="Ito K."/>
            <person name="Ito S."/>
            <person name="Ito T."/>
            <person name="Ito Y."/>
            <person name="Ito Y."/>
            <person name="Iwabuchi A."/>
            <person name="Kamiya K."/>
            <person name="Karasawa W."/>
            <person name="Kurita K."/>
            <person name="Katagiri S."/>
            <person name="Kikuta A."/>
            <person name="Kobayashi H."/>
            <person name="Kobayashi N."/>
            <person name="Machita K."/>
            <person name="Maehara T."/>
            <person name="Masukawa M."/>
            <person name="Mizubayashi T."/>
            <person name="Mukai Y."/>
            <person name="Nagasaki H."/>
            <person name="Nagata Y."/>
            <person name="Naito S."/>
            <person name="Nakashima M."/>
            <person name="Nakama Y."/>
            <person name="Nakamichi Y."/>
            <person name="Nakamura M."/>
            <person name="Meguro A."/>
            <person name="Negishi M."/>
            <person name="Ohta I."/>
            <person name="Ohta T."/>
            <person name="Okamoto M."/>
            <person name="Ono N."/>
            <person name="Saji S."/>
            <person name="Sakaguchi M."/>
            <person name="Sakai K."/>
            <person name="Shibata M."/>
            <person name="Shimokawa T."/>
            <person name="Song J."/>
            <person name="Takazaki Y."/>
            <person name="Terasawa K."/>
            <person name="Tsugane M."/>
            <person name="Tsuji K."/>
            <person name="Ueda S."/>
            <person name="Waki K."/>
            <person name="Yamagata H."/>
            <person name="Yamamoto M."/>
            <person name="Yamamoto S."/>
            <person name="Yamane H."/>
            <person name="Yoshiki S."/>
            <person name="Yoshihara R."/>
            <person name="Yukawa K."/>
            <person name="Zhong H."/>
            <person name="Yano M."/>
            <person name="Yuan Q."/>
            <person name="Ouyang S."/>
            <person name="Liu J."/>
            <person name="Jones K.M."/>
            <person name="Gansberger K."/>
            <person name="Moffat K."/>
            <person name="Hill J."/>
            <person name="Bera J."/>
            <person name="Fadrosh D."/>
            <person name="Jin S."/>
            <person name="Johri S."/>
            <person name="Kim M."/>
            <person name="Overton L."/>
            <person name="Reardon M."/>
            <person name="Tsitrin T."/>
            <person name="Vuong H."/>
            <person name="Weaver B."/>
            <person name="Ciecko A."/>
            <person name="Tallon L."/>
            <person name="Jackson J."/>
            <person name="Pai G."/>
            <person name="Aken S.V."/>
            <person name="Utterback T."/>
            <person name="Reidmuller S."/>
            <person name="Feldblyum T."/>
            <person name="Hsiao J."/>
            <person name="Zismann V."/>
            <person name="Iobst S."/>
            <person name="de Vazeille A.R."/>
            <person name="Buell C.R."/>
            <person name="Ying K."/>
            <person name="Li Y."/>
            <person name="Lu T."/>
            <person name="Huang Y."/>
            <person name="Zhao Q."/>
            <person name="Feng Q."/>
            <person name="Zhang L."/>
            <person name="Zhu J."/>
            <person name="Weng Q."/>
            <person name="Mu J."/>
            <person name="Lu Y."/>
            <person name="Fan D."/>
            <person name="Liu Y."/>
            <person name="Guan J."/>
            <person name="Zhang Y."/>
            <person name="Yu S."/>
            <person name="Liu X."/>
            <person name="Zhang Y."/>
            <person name="Hong G."/>
            <person name="Han B."/>
            <person name="Choisne N."/>
            <person name="Demange N."/>
            <person name="Orjeda G."/>
            <person name="Samain S."/>
            <person name="Cattolico L."/>
            <person name="Pelletier E."/>
            <person name="Couloux A."/>
            <person name="Segurens B."/>
            <person name="Wincker P."/>
            <person name="D'Hont A."/>
            <person name="Scarpelli C."/>
            <person name="Weissenbach J."/>
            <person name="Salanoubat M."/>
            <person name="Quetier F."/>
            <person name="Yu Y."/>
            <person name="Kim H.R."/>
            <person name="Rambo T."/>
            <person name="Currie J."/>
            <person name="Collura K."/>
            <person name="Luo M."/>
            <person name="Yang T."/>
            <person name="Ammiraju J.S.S."/>
            <person name="Engler F."/>
            <person name="Soderlund C."/>
            <person name="Wing R.A."/>
            <person name="Palmer L.E."/>
            <person name="de la Bastide M."/>
            <person name="Spiegel L."/>
            <person name="Nascimento L."/>
            <person name="Zutavern T."/>
            <person name="O'Shaughnessy A."/>
            <person name="Dike S."/>
            <person name="Dedhia N."/>
            <person name="Preston R."/>
            <person name="Balija V."/>
            <person name="McCombie W.R."/>
            <person name="Chow T."/>
            <person name="Chen H."/>
            <person name="Chung M."/>
            <person name="Chen C."/>
            <person name="Shaw J."/>
            <person name="Wu H."/>
            <person name="Hsiao K."/>
            <person name="Chao Y."/>
            <person name="Chu M."/>
            <person name="Cheng C."/>
            <person name="Hour A."/>
            <person name="Lee P."/>
            <person name="Lin S."/>
            <person name="Lin Y."/>
            <person name="Liou J."/>
            <person name="Liu S."/>
            <person name="Hsing Y."/>
            <person name="Raghuvanshi S."/>
            <person name="Mohanty A."/>
            <person name="Bharti A.K."/>
            <person name="Gaur A."/>
            <person name="Gupta V."/>
            <person name="Kumar D."/>
            <person name="Ravi V."/>
            <person name="Vij S."/>
            <person name="Kapur A."/>
            <person name="Khurana P."/>
            <person name="Khurana P."/>
            <person name="Khurana J.P."/>
            <person name="Tyagi A.K."/>
            <person name="Gaikwad K."/>
            <person name="Singh A."/>
            <person name="Dalal V."/>
            <person name="Srivastava S."/>
            <person name="Dixit A."/>
            <person name="Pal A.K."/>
            <person name="Ghazi I.A."/>
            <person name="Yadav M."/>
            <person name="Pandit A."/>
            <person name="Bhargava A."/>
            <person name="Sureshbabu K."/>
            <person name="Batra K."/>
            <person name="Sharma T.R."/>
            <person name="Mohapatra T."/>
            <person name="Singh N.K."/>
            <person name="Messing J."/>
            <person name="Nelson A.B."/>
            <person name="Fuks G."/>
            <person name="Kavchok S."/>
            <person name="Keizer G."/>
            <person name="Linton E."/>
            <person name="Llaca V."/>
            <person name="Song R."/>
            <person name="Tanyolac B."/>
            <person name="Young S."/>
            <person name="Ho-Il K."/>
            <person name="Hahn J.H."/>
            <person name="Sangsakoo G."/>
            <person name="Vanavichit A."/>
            <person name="de Mattos Luiz.A.T."/>
            <person name="Zimmer P.D."/>
            <person name="Malone G."/>
            <person name="Dellagostin O."/>
            <person name="de Oliveira A.C."/>
            <person name="Bevan M."/>
            <person name="Bancroft I."/>
            <person name="Minx P."/>
            <person name="Cordum H."/>
            <person name="Wilson R."/>
            <person name="Cheng Z."/>
            <person name="Jin W."/>
            <person name="Jiang J."/>
            <person name="Leong S.A."/>
            <person name="Iwama H."/>
            <person name="Gojobori T."/>
            <person name="Itoh T."/>
            <person name="Niimura Y."/>
            <person name="Fujii Y."/>
            <person name="Habara T."/>
            <person name="Sakai H."/>
            <person name="Sato Y."/>
            <person name="Wilson G."/>
            <person name="Kumar K."/>
            <person name="McCouch S."/>
            <person name="Juretic N."/>
            <person name="Hoen D."/>
            <person name="Wright S."/>
            <person name="Bruskiewich R."/>
            <person name="Bureau T."/>
            <person name="Miyao A."/>
            <person name="Hirochika H."/>
            <person name="Nishikawa T."/>
            <person name="Kadowaki K."/>
            <person name="Sugiura M."/>
            <person name="Burr B."/>
            <person name="Sasaki T."/>
        </authorList>
    </citation>
    <scope>NUCLEOTIDE SEQUENCE [LARGE SCALE GENOMIC DNA]</scope>
    <source>
        <strain evidence="3">cv. Nipponbare</strain>
    </source>
</reference>
<dbReference type="EMBL" id="AP008207">
    <property type="protein sequence ID" value="BAH91436.1"/>
    <property type="molecule type" value="Genomic_DNA"/>
</dbReference>
<feature type="region of interest" description="Disordered" evidence="1">
    <location>
        <begin position="1"/>
        <end position="34"/>
    </location>
</feature>
<organism evidence="2 3">
    <name type="scientific">Oryza sativa subsp. japonica</name>
    <name type="common">Rice</name>
    <dbReference type="NCBI Taxonomy" id="39947"/>
    <lineage>
        <taxon>Eukaryota</taxon>
        <taxon>Viridiplantae</taxon>
        <taxon>Streptophyta</taxon>
        <taxon>Embryophyta</taxon>
        <taxon>Tracheophyta</taxon>
        <taxon>Spermatophyta</taxon>
        <taxon>Magnoliopsida</taxon>
        <taxon>Liliopsida</taxon>
        <taxon>Poales</taxon>
        <taxon>Poaceae</taxon>
        <taxon>BOP clade</taxon>
        <taxon>Oryzoideae</taxon>
        <taxon>Oryzeae</taxon>
        <taxon>Oryzinae</taxon>
        <taxon>Oryza</taxon>
        <taxon>Oryza sativa</taxon>
    </lineage>
</organism>
<dbReference type="KEGG" id="dosa:Os01g0911550"/>
<accession>C7IWT0</accession>
<reference evidence="3" key="2">
    <citation type="journal article" date="2008" name="Nucleic Acids Res.">
        <title>The rice annotation project database (RAP-DB): 2008 update.</title>
        <authorList>
            <consortium name="The rice annotation project (RAP)"/>
        </authorList>
    </citation>
    <scope>GENOME REANNOTATION</scope>
    <source>
        <strain evidence="3">cv. Nipponbare</strain>
    </source>
</reference>
<dbReference type="Proteomes" id="UP000000763">
    <property type="component" value="Chromosome 1"/>
</dbReference>
<evidence type="ECO:0000256" key="1">
    <source>
        <dbReference type="SAM" id="MobiDB-lite"/>
    </source>
</evidence>
<proteinExistence type="predicted"/>